<dbReference type="EMBL" id="LSSL01001317">
    <property type="protein sequence ID" value="OLY82705.1"/>
    <property type="molecule type" value="Genomic_DNA"/>
</dbReference>
<evidence type="ECO:0000313" key="2">
    <source>
        <dbReference type="Proteomes" id="UP000187455"/>
    </source>
</evidence>
<evidence type="ECO:0000313" key="1">
    <source>
        <dbReference type="EMBL" id="OLY82705.1"/>
    </source>
</evidence>
<keyword evidence="2" id="KW-1185">Reference proteome</keyword>
<organism evidence="1 2">
    <name type="scientific">Smittium mucronatum</name>
    <dbReference type="NCBI Taxonomy" id="133383"/>
    <lineage>
        <taxon>Eukaryota</taxon>
        <taxon>Fungi</taxon>
        <taxon>Fungi incertae sedis</taxon>
        <taxon>Zoopagomycota</taxon>
        <taxon>Kickxellomycotina</taxon>
        <taxon>Harpellomycetes</taxon>
        <taxon>Harpellales</taxon>
        <taxon>Legeriomycetaceae</taxon>
        <taxon>Smittium</taxon>
    </lineage>
</organism>
<sequence>MKRKGSLAAKFRGALFMILIFFLDFDWVLVTGAFLGSSSLCFSIITVSVLLWMLEDLDRGGLFTPNLASSSFLDPII</sequence>
<accession>A0A1R0H0Q1</accession>
<protein>
    <submittedName>
        <fullName evidence="1">Uncharacterized protein</fullName>
    </submittedName>
</protein>
<gene>
    <name evidence="1" type="ORF">AYI68_g3176</name>
</gene>
<name>A0A1R0H0Q1_9FUNG</name>
<comment type="caution">
    <text evidence="1">The sequence shown here is derived from an EMBL/GenBank/DDBJ whole genome shotgun (WGS) entry which is preliminary data.</text>
</comment>
<proteinExistence type="predicted"/>
<dbReference type="AlphaFoldDB" id="A0A1R0H0Q1"/>
<dbReference type="Proteomes" id="UP000187455">
    <property type="component" value="Unassembled WGS sequence"/>
</dbReference>
<reference evidence="1 2" key="1">
    <citation type="journal article" date="2016" name="Mol. Biol. Evol.">
        <title>Genome-Wide Survey of Gut Fungi (Harpellales) Reveals the First Horizontally Transferred Ubiquitin Gene from a Mosquito Host.</title>
        <authorList>
            <person name="Wang Y."/>
            <person name="White M.M."/>
            <person name="Kvist S."/>
            <person name="Moncalvo J.M."/>
        </authorList>
    </citation>
    <scope>NUCLEOTIDE SEQUENCE [LARGE SCALE GENOMIC DNA]</scope>
    <source>
        <strain evidence="1 2">ALG-7-W6</strain>
    </source>
</reference>